<dbReference type="EMBL" id="DXHP01000213">
    <property type="protein sequence ID" value="HIW07620.1"/>
    <property type="molecule type" value="Genomic_DNA"/>
</dbReference>
<reference evidence="2" key="1">
    <citation type="journal article" date="2021" name="PeerJ">
        <title>Extensive microbial diversity within the chicken gut microbiome revealed by metagenomics and culture.</title>
        <authorList>
            <person name="Gilroy R."/>
            <person name="Ravi A."/>
            <person name="Getino M."/>
            <person name="Pursley I."/>
            <person name="Horton D.L."/>
            <person name="Alikhan N.F."/>
            <person name="Baker D."/>
            <person name="Gharbi K."/>
            <person name="Hall N."/>
            <person name="Watson M."/>
            <person name="Adriaenssens E.M."/>
            <person name="Foster-Nyarko E."/>
            <person name="Jarju S."/>
            <person name="Secka A."/>
            <person name="Antonio M."/>
            <person name="Oren A."/>
            <person name="Chaudhuri R.R."/>
            <person name="La Ragione R."/>
            <person name="Hildebrand F."/>
            <person name="Pallen M.J."/>
        </authorList>
    </citation>
    <scope>NUCLEOTIDE SEQUENCE</scope>
    <source>
        <strain evidence="2">CHK160-9182</strain>
    </source>
</reference>
<evidence type="ECO:0000313" key="2">
    <source>
        <dbReference type="EMBL" id="HIW07620.1"/>
    </source>
</evidence>
<name>A0A9D1Q8Q1_9GAMM</name>
<protein>
    <submittedName>
        <fullName evidence="2">DKNYY domain-containing protein</fullName>
    </submittedName>
</protein>
<dbReference type="InterPro" id="IPR027375">
    <property type="entry name" value="DKNYY"/>
</dbReference>
<feature type="signal peptide" evidence="1">
    <location>
        <begin position="1"/>
        <end position="22"/>
    </location>
</feature>
<proteinExistence type="predicted"/>
<keyword evidence="1" id="KW-0732">Signal</keyword>
<sequence length="251" mass="29300">MRTIKKMFGISLLSCLFHTSWASGHFQFMIDEDRVYCVLYSQEKHFKIADAKTFTLVGSFDSKYGRTDRFAKDRYHVYDGCRKIAGISPKEFDILEGWDFVTANHQVYYTNGDHGKWILLTGLSPEQTTFEAVVLTNAAYSSAQIIKDHQYVFYQHAPNRDPLIVPKADPATFEVLNQYYAKNKNQIYYLSQESFKERFIPLPQADVMSFQLSDESHHQHIATDKNWRYRYTMTTHKIEITPLDAAINYAR</sequence>
<evidence type="ECO:0000313" key="3">
    <source>
        <dbReference type="Proteomes" id="UP000823934"/>
    </source>
</evidence>
<accession>A0A9D1Q8Q1</accession>
<reference evidence="2" key="2">
    <citation type="submission" date="2021-04" db="EMBL/GenBank/DDBJ databases">
        <authorList>
            <person name="Gilroy R."/>
        </authorList>
    </citation>
    <scope>NUCLEOTIDE SEQUENCE</scope>
    <source>
        <strain evidence="2">CHK160-9182</strain>
    </source>
</reference>
<comment type="caution">
    <text evidence="2">The sequence shown here is derived from an EMBL/GenBank/DDBJ whole genome shotgun (WGS) entry which is preliminary data.</text>
</comment>
<dbReference type="Proteomes" id="UP000823934">
    <property type="component" value="Unassembled WGS sequence"/>
</dbReference>
<feature type="chain" id="PRO_5038408740" evidence="1">
    <location>
        <begin position="23"/>
        <end position="251"/>
    </location>
</feature>
<gene>
    <name evidence="2" type="ORF">H9889_09900</name>
</gene>
<organism evidence="2 3">
    <name type="scientific">Candidatus Ignatzschineria merdigallinarum</name>
    <dbReference type="NCBI Taxonomy" id="2838621"/>
    <lineage>
        <taxon>Bacteria</taxon>
        <taxon>Pseudomonadati</taxon>
        <taxon>Pseudomonadota</taxon>
        <taxon>Gammaproteobacteria</taxon>
        <taxon>Cardiobacteriales</taxon>
        <taxon>Ignatzschineriaceae</taxon>
        <taxon>Ignatzschineria</taxon>
    </lineage>
</organism>
<dbReference type="Pfam" id="PF13644">
    <property type="entry name" value="DKNYY"/>
    <property type="match status" value="1"/>
</dbReference>
<evidence type="ECO:0000256" key="1">
    <source>
        <dbReference type="SAM" id="SignalP"/>
    </source>
</evidence>
<dbReference type="AlphaFoldDB" id="A0A9D1Q8Q1"/>